<proteinExistence type="predicted"/>
<feature type="region of interest" description="Disordered" evidence="1">
    <location>
        <begin position="64"/>
        <end position="95"/>
    </location>
</feature>
<dbReference type="Proteomes" id="UP001054945">
    <property type="component" value="Unassembled WGS sequence"/>
</dbReference>
<sequence length="182" mass="20078">MFELRAGHTLDIQEVILGAQSANINIESASRCQSFQYGGVPFGVRLDDSEEPADVPVEHGRLCLRGHDDPGQVGGDGIQLPDPGGRDEPGVQDPPPGACQIVARGDEQERGQRVQWNQVTTPHGHDVPIVDNCLVPGEKKKKIKFHVSIVQGLQQAQCYLSWNPFRIFWMGDSFLSYIFVAF</sequence>
<accession>A0AAV4QBW4</accession>
<evidence type="ECO:0000313" key="3">
    <source>
        <dbReference type="Proteomes" id="UP001054945"/>
    </source>
</evidence>
<protein>
    <submittedName>
        <fullName evidence="2">Uncharacterized protein</fullName>
    </submittedName>
</protein>
<keyword evidence="3" id="KW-1185">Reference proteome</keyword>
<evidence type="ECO:0000256" key="1">
    <source>
        <dbReference type="SAM" id="MobiDB-lite"/>
    </source>
</evidence>
<reference evidence="2 3" key="1">
    <citation type="submission" date="2021-06" db="EMBL/GenBank/DDBJ databases">
        <title>Caerostris extrusa draft genome.</title>
        <authorList>
            <person name="Kono N."/>
            <person name="Arakawa K."/>
        </authorList>
    </citation>
    <scope>NUCLEOTIDE SEQUENCE [LARGE SCALE GENOMIC DNA]</scope>
</reference>
<evidence type="ECO:0000313" key="2">
    <source>
        <dbReference type="EMBL" id="GIY04863.1"/>
    </source>
</evidence>
<name>A0AAV4QBW4_CAEEX</name>
<dbReference type="EMBL" id="BPLR01005763">
    <property type="protein sequence ID" value="GIY04863.1"/>
    <property type="molecule type" value="Genomic_DNA"/>
</dbReference>
<comment type="caution">
    <text evidence="2">The sequence shown here is derived from an EMBL/GenBank/DDBJ whole genome shotgun (WGS) entry which is preliminary data.</text>
</comment>
<dbReference type="AlphaFoldDB" id="A0AAV4QBW4"/>
<gene>
    <name evidence="2" type="ORF">CEXT_400291</name>
</gene>
<organism evidence="2 3">
    <name type="scientific">Caerostris extrusa</name>
    <name type="common">Bark spider</name>
    <name type="synonym">Caerostris bankana</name>
    <dbReference type="NCBI Taxonomy" id="172846"/>
    <lineage>
        <taxon>Eukaryota</taxon>
        <taxon>Metazoa</taxon>
        <taxon>Ecdysozoa</taxon>
        <taxon>Arthropoda</taxon>
        <taxon>Chelicerata</taxon>
        <taxon>Arachnida</taxon>
        <taxon>Araneae</taxon>
        <taxon>Araneomorphae</taxon>
        <taxon>Entelegynae</taxon>
        <taxon>Araneoidea</taxon>
        <taxon>Araneidae</taxon>
        <taxon>Caerostris</taxon>
    </lineage>
</organism>